<evidence type="ECO:0000313" key="1">
    <source>
        <dbReference type="EMBL" id="QHU14217.1"/>
    </source>
</evidence>
<accession>A0A6C0KBY3</accession>
<sequence>MQYTKCHVCAEGGHPSSKCPTLTECLKPGFFTGGGTGGGHSHDDDDEHFKDYLYRISLNRLRHFSPEEIDFIFESTADSYTGMMEECSTSSLYTDKSYNAIVIKACQLWRAVGQLRYAKLLGV</sequence>
<reference evidence="1" key="1">
    <citation type="journal article" date="2020" name="Nature">
        <title>Giant virus diversity and host interactions through global metagenomics.</title>
        <authorList>
            <person name="Schulz F."/>
            <person name="Roux S."/>
            <person name="Paez-Espino D."/>
            <person name="Jungbluth S."/>
            <person name="Walsh D.A."/>
            <person name="Denef V.J."/>
            <person name="McMahon K.D."/>
            <person name="Konstantinidis K.T."/>
            <person name="Eloe-Fadrosh E.A."/>
            <person name="Kyrpides N.C."/>
            <person name="Woyke T."/>
        </authorList>
    </citation>
    <scope>NUCLEOTIDE SEQUENCE</scope>
    <source>
        <strain evidence="1">GVMAG-S-1101182-85</strain>
    </source>
</reference>
<protein>
    <recommendedName>
        <fullName evidence="2">CCHC-type domain-containing protein</fullName>
    </recommendedName>
</protein>
<name>A0A6C0KBY3_9ZZZZ</name>
<proteinExistence type="predicted"/>
<dbReference type="AlphaFoldDB" id="A0A6C0KBY3"/>
<organism evidence="1">
    <name type="scientific">viral metagenome</name>
    <dbReference type="NCBI Taxonomy" id="1070528"/>
    <lineage>
        <taxon>unclassified sequences</taxon>
        <taxon>metagenomes</taxon>
        <taxon>organismal metagenomes</taxon>
    </lineage>
</organism>
<evidence type="ECO:0008006" key="2">
    <source>
        <dbReference type="Google" id="ProtNLM"/>
    </source>
</evidence>
<dbReference type="EMBL" id="MN740834">
    <property type="protein sequence ID" value="QHU14217.1"/>
    <property type="molecule type" value="Genomic_DNA"/>
</dbReference>